<dbReference type="InterPro" id="IPR024079">
    <property type="entry name" value="MetalloPept_cat_dom_sf"/>
</dbReference>
<sequence length="364" mass="41276">MKLFKASLLAAILSFGAPVAAQAPPITDRFTVNVANNQRGGCAYVGLDRLNRIFDDCVTLADYGILAMDDYRNDARFEARRLVSAFFKSDTIVRRNEIRDRFRRVRDWILNGGPVDNGRNNRMPYLTCHHDWEEVQLMTDTARDMDGDSIRDENGLIMRIRDIDVYTEVQRRLAQGRGVSVSEIFPYWSRLFNFYNFDIAYGANPGDGYCTPRRHLGRTQLGDYPVVTLCPQAFRASSRTDSSWTYRPLHAVGVTTMPLDSLTENNRPDPSAHRLTRIEPEAATLFHELFHLVLGNGIGETAPPDFPDEEYRLGGMLDLDYQNAVCNPETFAKVATAYDYTRNSDSVDGQYIEFFAGFATRGDT</sequence>
<dbReference type="Gene3D" id="3.40.390.10">
    <property type="entry name" value="Collagenase (Catalytic Domain)"/>
    <property type="match status" value="1"/>
</dbReference>
<dbReference type="HOGENOM" id="CLU_064758_0_0_1"/>
<name>A0A084BAD0_STACB</name>
<evidence type="ECO:0000313" key="3">
    <source>
        <dbReference type="Proteomes" id="UP000028045"/>
    </source>
</evidence>
<dbReference type="Proteomes" id="UP000028045">
    <property type="component" value="Unassembled WGS sequence"/>
</dbReference>
<evidence type="ECO:0008006" key="4">
    <source>
        <dbReference type="Google" id="ProtNLM"/>
    </source>
</evidence>
<proteinExistence type="predicted"/>
<feature type="signal peptide" evidence="1">
    <location>
        <begin position="1"/>
        <end position="21"/>
    </location>
</feature>
<dbReference type="OrthoDB" id="4259138at2759"/>
<evidence type="ECO:0000313" key="2">
    <source>
        <dbReference type="EMBL" id="KEY74509.1"/>
    </source>
</evidence>
<gene>
    <name evidence="2" type="ORF">S7711_11272</name>
</gene>
<accession>A0A084BAD0</accession>
<protein>
    <recommendedName>
        <fullName evidence="4">Lysine-specific metallo-endopeptidase domain-containing protein</fullName>
    </recommendedName>
</protein>
<dbReference type="GO" id="GO:0008237">
    <property type="term" value="F:metallopeptidase activity"/>
    <property type="evidence" value="ECO:0007669"/>
    <property type="project" value="InterPro"/>
</dbReference>
<dbReference type="EMBL" id="KL647512">
    <property type="protein sequence ID" value="KEY74509.1"/>
    <property type="molecule type" value="Genomic_DNA"/>
</dbReference>
<evidence type="ECO:0000256" key="1">
    <source>
        <dbReference type="SAM" id="SignalP"/>
    </source>
</evidence>
<feature type="chain" id="PRO_5001771748" description="Lysine-specific metallo-endopeptidase domain-containing protein" evidence="1">
    <location>
        <begin position="22"/>
        <end position="364"/>
    </location>
</feature>
<reference evidence="2 3" key="1">
    <citation type="journal article" date="2014" name="BMC Genomics">
        <title>Comparative genome sequencing reveals chemotype-specific gene clusters in the toxigenic black mold Stachybotrys.</title>
        <authorList>
            <person name="Semeiks J."/>
            <person name="Borek D."/>
            <person name="Otwinowski Z."/>
            <person name="Grishin N.V."/>
        </authorList>
    </citation>
    <scope>NUCLEOTIDE SEQUENCE [LARGE SCALE GENOMIC DNA]</scope>
    <source>
        <strain evidence="3">CBS 109288 / IBT 7711</strain>
    </source>
</reference>
<keyword evidence="3" id="KW-1185">Reference proteome</keyword>
<organism evidence="2 3">
    <name type="scientific">Stachybotrys chartarum (strain CBS 109288 / IBT 7711)</name>
    <name type="common">Toxic black mold</name>
    <name type="synonym">Stilbospora chartarum</name>
    <dbReference type="NCBI Taxonomy" id="1280523"/>
    <lineage>
        <taxon>Eukaryota</taxon>
        <taxon>Fungi</taxon>
        <taxon>Dikarya</taxon>
        <taxon>Ascomycota</taxon>
        <taxon>Pezizomycotina</taxon>
        <taxon>Sordariomycetes</taxon>
        <taxon>Hypocreomycetidae</taxon>
        <taxon>Hypocreales</taxon>
        <taxon>Stachybotryaceae</taxon>
        <taxon>Stachybotrys</taxon>
    </lineage>
</organism>
<keyword evidence="1" id="KW-0732">Signal</keyword>
<dbReference type="AlphaFoldDB" id="A0A084BAD0"/>